<feature type="chain" id="PRO_5011752998" description="Tetratricopeptide repeat-containing protein" evidence="1">
    <location>
        <begin position="20"/>
        <end position="453"/>
    </location>
</feature>
<dbReference type="OrthoDB" id="7684399at2"/>
<protein>
    <recommendedName>
        <fullName evidence="4">Tetratricopeptide repeat-containing protein</fullName>
    </recommendedName>
</protein>
<dbReference type="SUPFAM" id="SSF48452">
    <property type="entry name" value="TPR-like"/>
    <property type="match status" value="1"/>
</dbReference>
<proteinExistence type="predicted"/>
<keyword evidence="1" id="KW-0732">Signal</keyword>
<sequence>MWLRLAVLCATLMAQGAQASTVEMTPDELRGIALQSLEQGRPDQAAVMAEALRARDGGDVDALLIGARAYRDLGQLENARRWARAAWRHSDTAQERHASALVMAQALASSDLRIPAQLWLRRAIEHAPDEASRARAARDFKYVRSRTPLSFQIIAGISPNSNVNNGSTTGESTFFDPFTRQFVEVELGGAALALSGVEQNIGFALRYRFGETPMRATDVTLAYDYRTYKLSDAAKALAPGVKGSDFRTSIISGGLTQRWRLPDRSGEVTLGAHLGTMDYGGQHYADFGSVKLGATRVMSPTLRLGGTLSSELTRGPRAPHADAGRLDLFLQQALAEGGVLTWRLELGDSRSDSSNADYSEIGMGVSFAPPNPFWGVDLDYGLSLRMRDYDTSPFSADGRQDQSAIAHVTATFREVDFYGFVPTVTLRAERNLSNIGLYESDRIATEFGVRSAF</sequence>
<organism evidence="2 3">
    <name type="scientific">Lutimaribacter saemankumensis</name>
    <dbReference type="NCBI Taxonomy" id="490829"/>
    <lineage>
        <taxon>Bacteria</taxon>
        <taxon>Pseudomonadati</taxon>
        <taxon>Pseudomonadota</taxon>
        <taxon>Alphaproteobacteria</taxon>
        <taxon>Rhodobacterales</taxon>
        <taxon>Roseobacteraceae</taxon>
        <taxon>Lutimaribacter</taxon>
    </lineage>
</organism>
<evidence type="ECO:0000313" key="2">
    <source>
        <dbReference type="EMBL" id="SDI68598.1"/>
    </source>
</evidence>
<evidence type="ECO:0000313" key="3">
    <source>
        <dbReference type="Proteomes" id="UP000199340"/>
    </source>
</evidence>
<keyword evidence="3" id="KW-1185">Reference proteome</keyword>
<gene>
    <name evidence="2" type="ORF">SAMN05421850_104235</name>
</gene>
<dbReference type="EMBL" id="FNEB01000004">
    <property type="protein sequence ID" value="SDI68598.1"/>
    <property type="molecule type" value="Genomic_DNA"/>
</dbReference>
<accession>A0A1G8MKN3</accession>
<dbReference type="Proteomes" id="UP000199340">
    <property type="component" value="Unassembled WGS sequence"/>
</dbReference>
<dbReference type="Gene3D" id="1.25.40.10">
    <property type="entry name" value="Tetratricopeptide repeat domain"/>
    <property type="match status" value="1"/>
</dbReference>
<dbReference type="STRING" id="490829.SAMN05421850_104235"/>
<evidence type="ECO:0000256" key="1">
    <source>
        <dbReference type="SAM" id="SignalP"/>
    </source>
</evidence>
<dbReference type="RefSeq" id="WP_139170511.1">
    <property type="nucleotide sequence ID" value="NZ_FNEB01000004.1"/>
</dbReference>
<feature type="signal peptide" evidence="1">
    <location>
        <begin position="1"/>
        <end position="19"/>
    </location>
</feature>
<evidence type="ECO:0008006" key="4">
    <source>
        <dbReference type="Google" id="ProtNLM"/>
    </source>
</evidence>
<reference evidence="2 3" key="1">
    <citation type="submission" date="2016-10" db="EMBL/GenBank/DDBJ databases">
        <authorList>
            <person name="de Groot N.N."/>
        </authorList>
    </citation>
    <scope>NUCLEOTIDE SEQUENCE [LARGE SCALE GENOMIC DNA]</scope>
    <source>
        <strain evidence="2 3">DSM 28010</strain>
    </source>
</reference>
<name>A0A1G8MKN3_9RHOB</name>
<dbReference type="AlphaFoldDB" id="A0A1G8MKN3"/>
<dbReference type="InterPro" id="IPR011990">
    <property type="entry name" value="TPR-like_helical_dom_sf"/>
</dbReference>